<keyword evidence="7" id="KW-0963">Cytoplasm</keyword>
<keyword evidence="2 7" id="KW-0479">Metal-binding</keyword>
<accession>A0A7X0CAP5</accession>
<dbReference type="Pfam" id="PF01979">
    <property type="entry name" value="Amidohydro_1"/>
    <property type="match status" value="1"/>
</dbReference>
<feature type="binding site" evidence="7">
    <location>
        <position position="140"/>
    </location>
    <ligand>
        <name>N-formimidoyl-L-glutamate</name>
        <dbReference type="ChEBI" id="CHEBI:58928"/>
    </ligand>
</feature>
<proteinExistence type="inferred from homology"/>
<feature type="binding site" evidence="7">
    <location>
        <position position="73"/>
    </location>
    <ligand>
        <name>Zn(2+)</name>
        <dbReference type="ChEBI" id="CHEBI:29105"/>
    </ligand>
</feature>
<dbReference type="SUPFAM" id="SSF51338">
    <property type="entry name" value="Composite domain of metallo-dependent hydrolases"/>
    <property type="match status" value="1"/>
</dbReference>
<keyword evidence="3 7" id="KW-0378">Hydrolase</keyword>
<feature type="binding site" evidence="7">
    <location>
        <position position="82"/>
    </location>
    <ligand>
        <name>4-imidazolone-5-propanoate</name>
        <dbReference type="ChEBI" id="CHEBI:77893"/>
    </ligand>
</feature>
<evidence type="ECO:0000256" key="7">
    <source>
        <dbReference type="HAMAP-Rule" id="MF_00372"/>
    </source>
</evidence>
<dbReference type="InterPro" id="IPR011059">
    <property type="entry name" value="Metal-dep_hydrolase_composite"/>
</dbReference>
<evidence type="ECO:0000313" key="9">
    <source>
        <dbReference type="EMBL" id="MBB6351685.1"/>
    </source>
</evidence>
<comment type="caution">
    <text evidence="9">The sequence shown here is derived from an EMBL/GenBank/DDBJ whole genome shotgun (WGS) entry which is preliminary data.</text>
</comment>
<comment type="pathway">
    <text evidence="7">Amino-acid degradation; L-histidine degradation into L-glutamate; N-formimidoyl-L-glutamate from L-histidine: step 3/3.</text>
</comment>
<dbReference type="GO" id="GO:0019556">
    <property type="term" value="P:L-histidine catabolic process to glutamate and formamide"/>
    <property type="evidence" value="ECO:0007669"/>
    <property type="project" value="UniProtKB-UniRule"/>
</dbReference>
<feature type="binding site" evidence="7">
    <location>
        <position position="306"/>
    </location>
    <ligand>
        <name>N-formimidoyl-L-glutamate</name>
        <dbReference type="ChEBI" id="CHEBI:58928"/>
    </ligand>
</feature>
<evidence type="ECO:0000256" key="6">
    <source>
        <dbReference type="ARBA" id="ARBA00023004"/>
    </source>
</evidence>
<dbReference type="Proteomes" id="UP000583800">
    <property type="component" value="Unassembled WGS sequence"/>
</dbReference>
<sequence length="393" mass="41367">MSDSFLIDNIGSLVTNDPALGEGILGLVEDAALVVEDGLVTWAGPRSRIPEGAARERFDAGGRAVVPGFVDSHAHLVFAGDRTREFEARMSGRPYTAGGIRTTVAATRAATDDELRANVRRLVAEALRSGTTTVECKSGYGLTVEDEARSLRLAGERTDEVTYLGAHVVPPEYAEKPDAYVDLVRGEMLDACAPHARWIDVFCDRGAFDGDQTRAILAAGKERGLVPRVHAGQLGPGPGVAIAVELGAASADHVTHLSDADVEALASSETVATLLPGAEFSTRSPYPDARRLLDAGATVALAADCNPGSSYTTNIPFCIALAVRDMNMTPAEAVWAATMGGARALRRTDVGRLSPGARADVVLLDAPSPVHLSYRPGVPLVAQVWQNGTPRLP</sequence>
<reference evidence="9 10" key="1">
    <citation type="submission" date="2020-08" db="EMBL/GenBank/DDBJ databases">
        <title>Sequencing the genomes of 1000 actinobacteria strains.</title>
        <authorList>
            <person name="Klenk H.-P."/>
        </authorList>
    </citation>
    <scope>NUCLEOTIDE SEQUENCE [LARGE SCALE GENOMIC DNA]</scope>
    <source>
        <strain evidence="9 10">DSM 45913</strain>
    </source>
</reference>
<dbReference type="UniPathway" id="UPA00379">
    <property type="reaction ID" value="UER00551"/>
</dbReference>
<organism evidence="9 10">
    <name type="scientific">Nonomuraea muscovyensis</name>
    <dbReference type="NCBI Taxonomy" id="1124761"/>
    <lineage>
        <taxon>Bacteria</taxon>
        <taxon>Bacillati</taxon>
        <taxon>Actinomycetota</taxon>
        <taxon>Actinomycetes</taxon>
        <taxon>Streptosporangiales</taxon>
        <taxon>Streptosporangiaceae</taxon>
        <taxon>Nonomuraea</taxon>
    </lineage>
</organism>
<dbReference type="SUPFAM" id="SSF51556">
    <property type="entry name" value="Metallo-dependent hydrolases"/>
    <property type="match status" value="1"/>
</dbReference>
<gene>
    <name evidence="7" type="primary">hutI</name>
    <name evidence="9" type="ORF">FHU36_008268</name>
</gene>
<dbReference type="NCBIfam" id="TIGR01224">
    <property type="entry name" value="hutI"/>
    <property type="match status" value="1"/>
</dbReference>
<keyword evidence="6 7" id="KW-0408">Iron</keyword>
<feature type="binding site" evidence="7">
    <location>
        <position position="73"/>
    </location>
    <ligand>
        <name>Fe(3+)</name>
        <dbReference type="ChEBI" id="CHEBI:29034"/>
    </ligand>
</feature>
<feature type="binding site" evidence="7">
    <location>
        <position position="75"/>
    </location>
    <ligand>
        <name>Zn(2+)</name>
        <dbReference type="ChEBI" id="CHEBI:29105"/>
    </ligand>
</feature>
<evidence type="ECO:0000313" key="10">
    <source>
        <dbReference type="Proteomes" id="UP000583800"/>
    </source>
</evidence>
<feature type="binding site" evidence="7">
    <location>
        <position position="230"/>
    </location>
    <ligand>
        <name>Zn(2+)</name>
        <dbReference type="ChEBI" id="CHEBI:29105"/>
    </ligand>
</feature>
<dbReference type="GO" id="GO:0005506">
    <property type="term" value="F:iron ion binding"/>
    <property type="evidence" value="ECO:0007669"/>
    <property type="project" value="UniProtKB-UniRule"/>
</dbReference>
<dbReference type="EMBL" id="JACHJB010000004">
    <property type="protein sequence ID" value="MBB6351685.1"/>
    <property type="molecule type" value="Genomic_DNA"/>
</dbReference>
<dbReference type="HAMAP" id="MF_00372">
    <property type="entry name" value="HutI"/>
    <property type="match status" value="1"/>
</dbReference>
<feature type="binding site" evidence="7">
    <location>
        <position position="304"/>
    </location>
    <ligand>
        <name>Fe(3+)</name>
        <dbReference type="ChEBI" id="CHEBI:29034"/>
    </ligand>
</feature>
<dbReference type="GO" id="GO:0005737">
    <property type="term" value="C:cytoplasm"/>
    <property type="evidence" value="ECO:0007669"/>
    <property type="project" value="UniProtKB-SubCell"/>
</dbReference>
<dbReference type="AlphaFoldDB" id="A0A7X0CAP5"/>
<dbReference type="GO" id="GO:0019557">
    <property type="term" value="P:L-histidine catabolic process to glutamate and formate"/>
    <property type="evidence" value="ECO:0007669"/>
    <property type="project" value="UniProtKB-UniPathway"/>
</dbReference>
<dbReference type="GO" id="GO:0008270">
    <property type="term" value="F:zinc ion binding"/>
    <property type="evidence" value="ECO:0007669"/>
    <property type="project" value="UniProtKB-UniRule"/>
</dbReference>
<dbReference type="FunFam" id="3.20.20.140:FF:000007">
    <property type="entry name" value="Imidazolonepropionase"/>
    <property type="match status" value="1"/>
</dbReference>
<feature type="binding site" evidence="7">
    <location>
        <position position="308"/>
    </location>
    <ligand>
        <name>N-formimidoyl-L-glutamate</name>
        <dbReference type="ChEBI" id="CHEBI:58928"/>
    </ligand>
</feature>
<keyword evidence="10" id="KW-1185">Reference proteome</keyword>
<evidence type="ECO:0000256" key="1">
    <source>
        <dbReference type="ARBA" id="ARBA00012864"/>
    </source>
</evidence>
<feature type="binding site" evidence="7">
    <location>
        <position position="309"/>
    </location>
    <ligand>
        <name>4-imidazolone-5-propanoate</name>
        <dbReference type="ChEBI" id="CHEBI:77893"/>
    </ligand>
</feature>
<feature type="binding site" evidence="7">
    <location>
        <position position="140"/>
    </location>
    <ligand>
        <name>4-imidazolone-5-propanoate</name>
        <dbReference type="ChEBI" id="CHEBI:77893"/>
    </ligand>
</feature>
<dbReference type="InterPro" id="IPR032466">
    <property type="entry name" value="Metal_Hydrolase"/>
</dbReference>
<dbReference type="Gene3D" id="3.20.20.140">
    <property type="entry name" value="Metal-dependent hydrolases"/>
    <property type="match status" value="1"/>
</dbReference>
<feature type="domain" description="Amidohydrolase-related" evidence="8">
    <location>
        <begin position="251"/>
        <end position="388"/>
    </location>
</feature>
<keyword evidence="4 7" id="KW-0369">Histidine metabolism</keyword>
<dbReference type="RefSeq" id="WP_185089400.1">
    <property type="nucleotide sequence ID" value="NZ_JACHJB010000004.1"/>
</dbReference>
<dbReference type="EC" id="3.5.2.7" evidence="1 7"/>
<dbReference type="Gene3D" id="2.30.40.10">
    <property type="entry name" value="Urease, subunit C, domain 1"/>
    <property type="match status" value="1"/>
</dbReference>
<comment type="similarity">
    <text evidence="7">Belongs to the metallo-dependent hydrolases superfamily. HutI family.</text>
</comment>
<keyword evidence="5 7" id="KW-0862">Zinc</keyword>
<comment type="function">
    <text evidence="7">Catalyzes the hydrolytic cleavage of the carbon-nitrogen bond in imidazolone-5-propanoate to yield N-formimidoyl-L-glutamate. It is the third step in the universal histidine degradation pathway.</text>
</comment>
<feature type="binding site" evidence="7">
    <location>
        <position position="233"/>
    </location>
    <ligand>
        <name>4-imidazolone-5-propanoate</name>
        <dbReference type="ChEBI" id="CHEBI:77893"/>
    </ligand>
</feature>
<name>A0A7X0CAP5_9ACTN</name>
<dbReference type="PANTHER" id="PTHR42752:SF1">
    <property type="entry name" value="IMIDAZOLONEPROPIONASE-RELATED"/>
    <property type="match status" value="1"/>
</dbReference>
<dbReference type="InterPro" id="IPR005920">
    <property type="entry name" value="HutI"/>
</dbReference>
<feature type="binding site" evidence="7">
    <location>
        <position position="230"/>
    </location>
    <ligand>
        <name>Fe(3+)</name>
        <dbReference type="ChEBI" id="CHEBI:29034"/>
    </ligand>
</feature>
<protein>
    <recommendedName>
        <fullName evidence="1 7">Imidazolonepropionase</fullName>
        <ecNumber evidence="1 7">3.5.2.7</ecNumber>
    </recommendedName>
    <alternativeName>
        <fullName evidence="7">Imidazolone-5-propionate hydrolase</fullName>
    </alternativeName>
</protein>
<evidence type="ECO:0000259" key="8">
    <source>
        <dbReference type="Pfam" id="PF01979"/>
    </source>
</evidence>
<dbReference type="PANTHER" id="PTHR42752">
    <property type="entry name" value="IMIDAZOLONEPROPIONASE"/>
    <property type="match status" value="1"/>
</dbReference>
<comment type="cofactor">
    <cofactor evidence="7">
        <name>Zn(2+)</name>
        <dbReference type="ChEBI" id="CHEBI:29105"/>
    </cofactor>
    <cofactor evidence="7">
        <name>Fe(3+)</name>
        <dbReference type="ChEBI" id="CHEBI:29034"/>
    </cofactor>
    <text evidence="7">Binds 1 zinc or iron ion per subunit.</text>
</comment>
<dbReference type="InterPro" id="IPR006680">
    <property type="entry name" value="Amidohydro-rel"/>
</dbReference>
<comment type="catalytic activity">
    <reaction evidence="7">
        <text>4-imidazolone-5-propanoate + H2O = N-formimidoyl-L-glutamate</text>
        <dbReference type="Rhea" id="RHEA:23660"/>
        <dbReference type="ChEBI" id="CHEBI:15377"/>
        <dbReference type="ChEBI" id="CHEBI:58928"/>
        <dbReference type="ChEBI" id="CHEBI:77893"/>
        <dbReference type="EC" id="3.5.2.7"/>
    </reaction>
</comment>
<evidence type="ECO:0000256" key="2">
    <source>
        <dbReference type="ARBA" id="ARBA00022723"/>
    </source>
</evidence>
<feature type="binding site" evidence="7">
    <location>
        <position position="75"/>
    </location>
    <ligand>
        <name>Fe(3+)</name>
        <dbReference type="ChEBI" id="CHEBI:29034"/>
    </ligand>
</feature>
<comment type="subcellular location">
    <subcellularLocation>
        <location evidence="7">Cytoplasm</location>
    </subcellularLocation>
</comment>
<evidence type="ECO:0000256" key="5">
    <source>
        <dbReference type="ARBA" id="ARBA00022833"/>
    </source>
</evidence>
<evidence type="ECO:0000256" key="4">
    <source>
        <dbReference type="ARBA" id="ARBA00022808"/>
    </source>
</evidence>
<feature type="binding site" evidence="7">
    <location>
        <position position="167"/>
    </location>
    <ligand>
        <name>4-imidazolone-5-propanoate</name>
        <dbReference type="ChEBI" id="CHEBI:77893"/>
    </ligand>
</feature>
<evidence type="ECO:0000256" key="3">
    <source>
        <dbReference type="ARBA" id="ARBA00022801"/>
    </source>
</evidence>
<feature type="binding site" evidence="7">
    <location>
        <position position="304"/>
    </location>
    <ligand>
        <name>Zn(2+)</name>
        <dbReference type="ChEBI" id="CHEBI:29105"/>
    </ligand>
</feature>
<dbReference type="GO" id="GO:0050480">
    <property type="term" value="F:imidazolonepropionase activity"/>
    <property type="evidence" value="ECO:0007669"/>
    <property type="project" value="UniProtKB-UniRule"/>
</dbReference>